<gene>
    <name evidence="3" type="ORF">H7U32_00310</name>
</gene>
<dbReference type="PANTHER" id="PTHR30006">
    <property type="entry name" value="THIAMINE-BINDING PERIPLASMIC PROTEIN-RELATED"/>
    <property type="match status" value="1"/>
</dbReference>
<dbReference type="Proteomes" id="UP000718821">
    <property type="component" value="Unassembled WGS sequence"/>
</dbReference>
<sequence>MTSTHRLLTRLGAIAAVAALGLSTAACGANAAATATGARSQGKVVIYTNADDEAVTAFKHALDNSGFAGKYVMQGFGTSELGGKLLAEGTGIEADLITMSSYYVDSVQTKHHMFATLTDVKSKPLDASTPDYRRPTTSQEGAIFTNTEALKAAGLQAPTSVKDLADPQYQGQIAFPDMEGSSTGWLMVQDIIGAYGEGAEGQRILTDFFRNAGPHAEQSDAAPLKDVRSGETAIGFGLRHQAAADKAKGLPIDFVDPSEGNYSLTESVAVIDKGATTKPDAQKMAAAIIDQGRAELIKTYPNPLYEGEQEPANHSAHPKTFGQPLTADLLQQHLKFSEAAKRASRA</sequence>
<proteinExistence type="predicted"/>
<feature type="signal peptide" evidence="2">
    <location>
        <begin position="1"/>
        <end position="28"/>
    </location>
</feature>
<accession>A0A938WV61</accession>
<evidence type="ECO:0000313" key="4">
    <source>
        <dbReference type="Proteomes" id="UP000718821"/>
    </source>
</evidence>
<name>A0A938WV61_9BIFI</name>
<evidence type="ECO:0000256" key="1">
    <source>
        <dbReference type="ARBA" id="ARBA00022729"/>
    </source>
</evidence>
<protein>
    <submittedName>
        <fullName evidence="3">Extracellular solute-binding protein</fullName>
    </submittedName>
</protein>
<feature type="chain" id="PRO_5038909770" evidence="2">
    <location>
        <begin position="29"/>
        <end position="346"/>
    </location>
</feature>
<dbReference type="PROSITE" id="PS51257">
    <property type="entry name" value="PROKAR_LIPOPROTEIN"/>
    <property type="match status" value="1"/>
</dbReference>
<reference evidence="3" key="2">
    <citation type="journal article" date="2021" name="Sci. Rep.">
        <title>The distribution of antibiotic resistance genes in chicken gut microbiota commensals.</title>
        <authorList>
            <person name="Juricova H."/>
            <person name="Matiasovicova J."/>
            <person name="Kubasova T."/>
            <person name="Cejkova D."/>
            <person name="Rychlik I."/>
        </authorList>
    </citation>
    <scope>NUCLEOTIDE SEQUENCE</scope>
    <source>
        <strain evidence="3">An836</strain>
    </source>
</reference>
<evidence type="ECO:0000313" key="3">
    <source>
        <dbReference type="EMBL" id="MBM6698799.1"/>
    </source>
</evidence>
<evidence type="ECO:0000256" key="2">
    <source>
        <dbReference type="SAM" id="SignalP"/>
    </source>
</evidence>
<dbReference type="SUPFAM" id="SSF53850">
    <property type="entry name" value="Periplasmic binding protein-like II"/>
    <property type="match status" value="1"/>
</dbReference>
<dbReference type="Pfam" id="PF13343">
    <property type="entry name" value="SBP_bac_6"/>
    <property type="match status" value="1"/>
</dbReference>
<reference evidence="3" key="1">
    <citation type="submission" date="2020-08" db="EMBL/GenBank/DDBJ databases">
        <authorList>
            <person name="Cejkova D."/>
            <person name="Kubasova T."/>
            <person name="Jahodarova E."/>
            <person name="Rychlik I."/>
        </authorList>
    </citation>
    <scope>NUCLEOTIDE SEQUENCE</scope>
    <source>
        <strain evidence="3">An836</strain>
    </source>
</reference>
<comment type="caution">
    <text evidence="3">The sequence shown here is derived from an EMBL/GenBank/DDBJ whole genome shotgun (WGS) entry which is preliminary data.</text>
</comment>
<organism evidence="3 4">
    <name type="scientific">Bifidobacterium pullorum subsp. saeculare</name>
    <dbReference type="NCBI Taxonomy" id="78257"/>
    <lineage>
        <taxon>Bacteria</taxon>
        <taxon>Bacillati</taxon>
        <taxon>Actinomycetota</taxon>
        <taxon>Actinomycetes</taxon>
        <taxon>Bifidobacteriales</taxon>
        <taxon>Bifidobacteriaceae</taxon>
        <taxon>Bifidobacterium</taxon>
    </lineage>
</organism>
<dbReference type="EMBL" id="JACLYU010000001">
    <property type="protein sequence ID" value="MBM6698799.1"/>
    <property type="molecule type" value="Genomic_DNA"/>
</dbReference>
<keyword evidence="1 2" id="KW-0732">Signal</keyword>
<dbReference type="AlphaFoldDB" id="A0A938WV61"/>
<dbReference type="Gene3D" id="3.40.190.10">
    <property type="entry name" value="Periplasmic binding protein-like II"/>
    <property type="match status" value="2"/>
</dbReference>
<dbReference type="RefSeq" id="WP_204467026.1">
    <property type="nucleotide sequence ID" value="NZ_JACLYU010000001.1"/>
</dbReference>
<keyword evidence="4" id="KW-1185">Reference proteome</keyword>